<dbReference type="EMBL" id="JARAKH010000004">
    <property type="protein sequence ID" value="KAK8404574.1"/>
    <property type="molecule type" value="Genomic_DNA"/>
</dbReference>
<evidence type="ECO:0000313" key="1">
    <source>
        <dbReference type="EMBL" id="KAK8404574.1"/>
    </source>
</evidence>
<gene>
    <name evidence="1" type="ORF">O3P69_007674</name>
</gene>
<protein>
    <submittedName>
        <fullName evidence="1">Uncharacterized protein</fullName>
    </submittedName>
</protein>
<organism evidence="1 2">
    <name type="scientific">Scylla paramamosain</name>
    <name type="common">Mud crab</name>
    <dbReference type="NCBI Taxonomy" id="85552"/>
    <lineage>
        <taxon>Eukaryota</taxon>
        <taxon>Metazoa</taxon>
        <taxon>Ecdysozoa</taxon>
        <taxon>Arthropoda</taxon>
        <taxon>Crustacea</taxon>
        <taxon>Multicrustacea</taxon>
        <taxon>Malacostraca</taxon>
        <taxon>Eumalacostraca</taxon>
        <taxon>Eucarida</taxon>
        <taxon>Decapoda</taxon>
        <taxon>Pleocyemata</taxon>
        <taxon>Brachyura</taxon>
        <taxon>Eubrachyura</taxon>
        <taxon>Portunoidea</taxon>
        <taxon>Portunidae</taxon>
        <taxon>Portuninae</taxon>
        <taxon>Scylla</taxon>
    </lineage>
</organism>
<proteinExistence type="predicted"/>
<keyword evidence="2" id="KW-1185">Reference proteome</keyword>
<reference evidence="1 2" key="1">
    <citation type="submission" date="2023-03" db="EMBL/GenBank/DDBJ databases">
        <title>High-quality genome of Scylla paramamosain provides insights in environmental adaptation.</title>
        <authorList>
            <person name="Zhang L."/>
        </authorList>
    </citation>
    <scope>NUCLEOTIDE SEQUENCE [LARGE SCALE GENOMIC DNA]</scope>
    <source>
        <strain evidence="1">LZ_2023a</strain>
        <tissue evidence="1">Muscle</tissue>
    </source>
</reference>
<comment type="caution">
    <text evidence="1">The sequence shown here is derived from an EMBL/GenBank/DDBJ whole genome shotgun (WGS) entry which is preliminary data.</text>
</comment>
<evidence type="ECO:0000313" key="2">
    <source>
        <dbReference type="Proteomes" id="UP001487740"/>
    </source>
</evidence>
<dbReference type="Proteomes" id="UP001487740">
    <property type="component" value="Unassembled WGS sequence"/>
</dbReference>
<sequence>MPLMNTADLYHVMYFSSRPLEYTFQRLTSALPSLSMSSFSIDLVILVTLFIEGSSSYSLVDYLTGNQRTVLNYSPTPRYPDPSATCTQRAELSGKLAASVTFGNVSDIYVRASHIQGHWQTLHASLRKLRLVGKNESIDQGRCQCEFSHKASAGDGDGNIPKLQWHGRRSQGQHGIHVLPAAWCSLRSGWRATDFN</sequence>
<name>A0AAW0UY12_SCYPA</name>
<accession>A0AAW0UY12</accession>
<dbReference type="AlphaFoldDB" id="A0AAW0UY12"/>